<keyword evidence="2" id="KW-1185">Reference proteome</keyword>
<proteinExistence type="predicted"/>
<protein>
    <recommendedName>
        <fullName evidence="3">Intracellular sulfur oxidation DsrE/DsrF family protein</fullName>
    </recommendedName>
</protein>
<name>A0ABP7P286_9GAMM</name>
<evidence type="ECO:0000313" key="2">
    <source>
        <dbReference type="Proteomes" id="UP001501337"/>
    </source>
</evidence>
<dbReference type="Proteomes" id="UP001501337">
    <property type="component" value="Unassembled WGS sequence"/>
</dbReference>
<accession>A0ABP7P286</accession>
<dbReference type="PANTHER" id="PTHR37691:SF1">
    <property type="entry name" value="BLR3518 PROTEIN"/>
    <property type="match status" value="1"/>
</dbReference>
<dbReference type="EMBL" id="BAABBO010000007">
    <property type="protein sequence ID" value="GAA3958509.1"/>
    <property type="molecule type" value="Genomic_DNA"/>
</dbReference>
<reference evidence="2" key="1">
    <citation type="journal article" date="2019" name="Int. J. Syst. Evol. Microbiol.">
        <title>The Global Catalogue of Microorganisms (GCM) 10K type strain sequencing project: providing services to taxonomists for standard genome sequencing and annotation.</title>
        <authorList>
            <consortium name="The Broad Institute Genomics Platform"/>
            <consortium name="The Broad Institute Genome Sequencing Center for Infectious Disease"/>
            <person name="Wu L."/>
            <person name="Ma J."/>
        </authorList>
    </citation>
    <scope>NUCLEOTIDE SEQUENCE [LARGE SCALE GENOMIC DNA]</scope>
    <source>
        <strain evidence="2">JCM 17555</strain>
    </source>
</reference>
<organism evidence="1 2">
    <name type="scientific">Allohahella marinimesophila</name>
    <dbReference type="NCBI Taxonomy" id="1054972"/>
    <lineage>
        <taxon>Bacteria</taxon>
        <taxon>Pseudomonadati</taxon>
        <taxon>Pseudomonadota</taxon>
        <taxon>Gammaproteobacteria</taxon>
        <taxon>Oceanospirillales</taxon>
        <taxon>Hahellaceae</taxon>
        <taxon>Allohahella</taxon>
    </lineage>
</organism>
<dbReference type="Pfam" id="PF02635">
    <property type="entry name" value="DsrE"/>
    <property type="match status" value="1"/>
</dbReference>
<dbReference type="InterPro" id="IPR003787">
    <property type="entry name" value="Sulphur_relay_DsrE/F-like"/>
</dbReference>
<sequence>MVVKVETGMKSYWLFLVVVSICIGVGPALAEAETKPEPGQWSSPRIEGYGKVKPFEGAAVPIRPDTVYSIVFDVAESGDQPGQVLPGLERVARFLNLAALAKVPEENLKLVVVLHDEATAAAFEDNTYHTLYGRINPSLDLITRLKEANVEILVCGQALAHQNISTEKVVEPVNIAAAAVSVLADYQLSGYALITD</sequence>
<comment type="caution">
    <text evidence="1">The sequence shown here is derived from an EMBL/GenBank/DDBJ whole genome shotgun (WGS) entry which is preliminary data.</text>
</comment>
<dbReference type="Gene3D" id="3.40.1260.10">
    <property type="entry name" value="DsrEFH-like"/>
    <property type="match status" value="1"/>
</dbReference>
<dbReference type="InterPro" id="IPR027396">
    <property type="entry name" value="DsrEFH-like"/>
</dbReference>
<dbReference type="PANTHER" id="PTHR37691">
    <property type="entry name" value="BLR3518 PROTEIN"/>
    <property type="match status" value="1"/>
</dbReference>
<evidence type="ECO:0000313" key="1">
    <source>
        <dbReference type="EMBL" id="GAA3958509.1"/>
    </source>
</evidence>
<evidence type="ECO:0008006" key="3">
    <source>
        <dbReference type="Google" id="ProtNLM"/>
    </source>
</evidence>
<dbReference type="SUPFAM" id="SSF75169">
    <property type="entry name" value="DsrEFH-like"/>
    <property type="match status" value="1"/>
</dbReference>
<gene>
    <name evidence="1" type="ORF">GCM10022278_16130</name>
</gene>